<dbReference type="RefSeq" id="WP_143950199.1">
    <property type="nucleotide sequence ID" value="NZ_BAABMB010000003.1"/>
</dbReference>
<sequence>MQAKSLTPLAGWYWVRDGFRLFRRQPIAMFTWALAIGLVVLLASLMVPIGPVMFVVLMPSITMMTLHACRQIENGTPVKVLGLVQAWRNSGKVRPLLVAGAVYVASVLLAGLLAFVPFLGSIAEAAQAVDVTGPSADMAPFFAALQMPLAIFGVLYLLIAALFWHAPVLIAWHDMDLRKAMFFSGIACWRNKGAFVLYGLVWAVLLLALELFARLLSGIGLPGEFVGILQMPLNFALAAGLYCSFYPTYTTVFGEP</sequence>
<keyword evidence="1" id="KW-0812">Transmembrane</keyword>
<evidence type="ECO:0000313" key="3">
    <source>
        <dbReference type="Proteomes" id="UP000318405"/>
    </source>
</evidence>
<dbReference type="NCBIfam" id="NF041043">
    <property type="entry name" value="BPSS1780_fam"/>
    <property type="match status" value="1"/>
</dbReference>
<evidence type="ECO:0008006" key="4">
    <source>
        <dbReference type="Google" id="ProtNLM"/>
    </source>
</evidence>
<feature type="transmembrane region" description="Helical" evidence="1">
    <location>
        <begin position="29"/>
        <end position="57"/>
    </location>
</feature>
<feature type="transmembrane region" description="Helical" evidence="1">
    <location>
        <begin position="139"/>
        <end position="172"/>
    </location>
</feature>
<keyword evidence="3" id="KW-1185">Reference proteome</keyword>
<dbReference type="InterPro" id="IPR047798">
    <property type="entry name" value="BPSS1780-like"/>
</dbReference>
<dbReference type="Proteomes" id="UP000318405">
    <property type="component" value="Unassembled WGS sequence"/>
</dbReference>
<dbReference type="AlphaFoldDB" id="A0A556ABN5"/>
<dbReference type="OrthoDB" id="5298483at2"/>
<keyword evidence="1" id="KW-1133">Transmembrane helix</keyword>
<comment type="caution">
    <text evidence="2">The sequence shown here is derived from an EMBL/GenBank/DDBJ whole genome shotgun (WGS) entry which is preliminary data.</text>
</comment>
<evidence type="ECO:0000256" key="1">
    <source>
        <dbReference type="SAM" id="Phobius"/>
    </source>
</evidence>
<gene>
    <name evidence="2" type="ORF">FOZ76_20860</name>
</gene>
<name>A0A556ABN5_9BURK</name>
<accession>A0A556ABN5</accession>
<proteinExistence type="predicted"/>
<keyword evidence="1" id="KW-0472">Membrane</keyword>
<feature type="transmembrane region" description="Helical" evidence="1">
    <location>
        <begin position="225"/>
        <end position="245"/>
    </location>
</feature>
<feature type="transmembrane region" description="Helical" evidence="1">
    <location>
        <begin position="193"/>
        <end position="213"/>
    </location>
</feature>
<organism evidence="2 3">
    <name type="scientific">Verticiella sediminum</name>
    <dbReference type="NCBI Taxonomy" id="1247510"/>
    <lineage>
        <taxon>Bacteria</taxon>
        <taxon>Pseudomonadati</taxon>
        <taxon>Pseudomonadota</taxon>
        <taxon>Betaproteobacteria</taxon>
        <taxon>Burkholderiales</taxon>
        <taxon>Alcaligenaceae</taxon>
        <taxon>Verticiella</taxon>
    </lineage>
</organism>
<protein>
    <recommendedName>
        <fullName evidence="4">DUF2189 domain-containing protein</fullName>
    </recommendedName>
</protein>
<evidence type="ECO:0000313" key="2">
    <source>
        <dbReference type="EMBL" id="TSH90283.1"/>
    </source>
</evidence>
<feature type="transmembrane region" description="Helical" evidence="1">
    <location>
        <begin position="96"/>
        <end position="119"/>
    </location>
</feature>
<reference evidence="2 3" key="1">
    <citation type="submission" date="2019-07" db="EMBL/GenBank/DDBJ databases">
        <title>Qingshengfaniella alkalisoli gen. nov., sp. nov., isolated from saline soil.</title>
        <authorList>
            <person name="Xu L."/>
            <person name="Huang X.-X."/>
            <person name="Sun J.-Q."/>
        </authorList>
    </citation>
    <scope>NUCLEOTIDE SEQUENCE [LARGE SCALE GENOMIC DNA]</scope>
    <source>
        <strain evidence="2 3">DSM 27279</strain>
    </source>
</reference>
<dbReference type="EMBL" id="VLTJ01000039">
    <property type="protein sequence ID" value="TSH90283.1"/>
    <property type="molecule type" value="Genomic_DNA"/>
</dbReference>